<dbReference type="STRING" id="188937.MA_2744"/>
<dbReference type="InParanoid" id="Q8TMC0"/>
<dbReference type="EnsemblBacteria" id="AAM06122">
    <property type="protein sequence ID" value="AAM06122"/>
    <property type="gene ID" value="MA_2744"/>
</dbReference>
<dbReference type="AlphaFoldDB" id="Q8TMC0"/>
<organism evidence="1 2">
    <name type="scientific">Methanosarcina acetivorans (strain ATCC 35395 / DSM 2834 / JCM 12185 / C2A)</name>
    <dbReference type="NCBI Taxonomy" id="188937"/>
    <lineage>
        <taxon>Archaea</taxon>
        <taxon>Methanobacteriati</taxon>
        <taxon>Methanobacteriota</taxon>
        <taxon>Stenosarchaea group</taxon>
        <taxon>Methanomicrobia</taxon>
        <taxon>Methanosarcinales</taxon>
        <taxon>Methanosarcinaceae</taxon>
        <taxon>Methanosarcina</taxon>
    </lineage>
</organism>
<proteinExistence type="predicted"/>
<dbReference type="HOGENOM" id="CLU_2271017_0_0_2"/>
<dbReference type="EMBL" id="AE010299">
    <property type="protein sequence ID" value="AAM06122.1"/>
    <property type="molecule type" value="Genomic_DNA"/>
</dbReference>
<name>Q8TMC0_METAC</name>
<protein>
    <submittedName>
        <fullName evidence="1">Uncharacterized protein</fullName>
    </submittedName>
</protein>
<dbReference type="KEGG" id="mac:MA_2744"/>
<sequence>MHMRPSGNGKNRTQKDEHGAWYVGKQRKVRGRNSVPARRGNDNLMCTTLRQSARDRLSQKRGLGRAVELGCSTGYFTEESMRIVFDDYLGKGNYNLRFIRTL</sequence>
<evidence type="ECO:0000313" key="2">
    <source>
        <dbReference type="Proteomes" id="UP000002487"/>
    </source>
</evidence>
<reference evidence="1 2" key="1">
    <citation type="journal article" date="2002" name="Genome Res.">
        <title>The genome of Methanosarcina acetivorans reveals extensive metabolic and physiological diversity.</title>
        <authorList>
            <person name="Galagan J.E."/>
            <person name="Nusbaum C."/>
            <person name="Roy A."/>
            <person name="Endrizzi M.G."/>
            <person name="Macdonald P."/>
            <person name="FitzHugh W."/>
            <person name="Calvo S."/>
            <person name="Engels R."/>
            <person name="Smirnov S."/>
            <person name="Atnoor D."/>
            <person name="Brown A."/>
            <person name="Allen N."/>
            <person name="Naylor J."/>
            <person name="Stange-Thomann N."/>
            <person name="DeArellano K."/>
            <person name="Johnson R."/>
            <person name="Linton L."/>
            <person name="McEwan P."/>
            <person name="McKernan K."/>
            <person name="Talamas J."/>
            <person name="Tirrell A."/>
            <person name="Ye W."/>
            <person name="Zimmer A."/>
            <person name="Barber R.D."/>
            <person name="Cann I."/>
            <person name="Graham D.E."/>
            <person name="Grahame D.A."/>
            <person name="Guss A."/>
            <person name="Hedderich R."/>
            <person name="Ingram-Smith C."/>
            <person name="Kuettner C.H."/>
            <person name="Krzycki J.A."/>
            <person name="Leigh J.A."/>
            <person name="Li W."/>
            <person name="Liu J."/>
            <person name="Mukhopadhyay B."/>
            <person name="Reeve J.N."/>
            <person name="Smith K."/>
            <person name="Springer T.A."/>
            <person name="Umayam L.A."/>
            <person name="White O."/>
            <person name="White R.H."/>
            <person name="de Macario E.C."/>
            <person name="Ferry J.G."/>
            <person name="Jarrell K.F."/>
            <person name="Jing H."/>
            <person name="Macario A.J.L."/>
            <person name="Paulsen I."/>
            <person name="Pritchett M."/>
            <person name="Sowers K.R."/>
            <person name="Swanson R.V."/>
            <person name="Zinder S.H."/>
            <person name="Lander E."/>
            <person name="Metcalf W.W."/>
            <person name="Birren B."/>
        </authorList>
    </citation>
    <scope>NUCLEOTIDE SEQUENCE [LARGE SCALE GENOMIC DNA]</scope>
    <source>
        <strain evidence="2">ATCC 35395 / DSM 2834 / JCM 12185 / C2A</strain>
    </source>
</reference>
<evidence type="ECO:0000313" key="1">
    <source>
        <dbReference type="EMBL" id="AAM06122.1"/>
    </source>
</evidence>
<gene>
    <name evidence="1" type="ordered locus">MA_2744</name>
</gene>
<accession>Q8TMC0</accession>
<keyword evidence="2" id="KW-1185">Reference proteome</keyword>
<dbReference type="Proteomes" id="UP000002487">
    <property type="component" value="Chromosome"/>
</dbReference>